<name>A0A151IS70_9HYME</name>
<dbReference type="EMBL" id="KQ981093">
    <property type="protein sequence ID" value="KYN09527.1"/>
    <property type="molecule type" value="Genomic_DNA"/>
</dbReference>
<protein>
    <submittedName>
        <fullName evidence="1">Uncharacterized protein</fullName>
    </submittedName>
</protein>
<dbReference type="AlphaFoldDB" id="A0A151IS70"/>
<gene>
    <name evidence="1" type="ORF">ALC57_18346</name>
</gene>
<dbReference type="Proteomes" id="UP000078492">
    <property type="component" value="Unassembled WGS sequence"/>
</dbReference>
<reference evidence="1 2" key="1">
    <citation type="submission" date="2015-09" db="EMBL/GenBank/DDBJ databases">
        <title>Trachymyrmex cornetzi WGS genome.</title>
        <authorList>
            <person name="Nygaard S."/>
            <person name="Hu H."/>
            <person name="Boomsma J."/>
            <person name="Zhang G."/>
        </authorList>
    </citation>
    <scope>NUCLEOTIDE SEQUENCE [LARGE SCALE GENOMIC DNA]</scope>
    <source>
        <strain evidence="1">Tcor2-1</strain>
        <tissue evidence="1">Whole body</tissue>
    </source>
</reference>
<proteinExistence type="predicted"/>
<evidence type="ECO:0000313" key="2">
    <source>
        <dbReference type="Proteomes" id="UP000078492"/>
    </source>
</evidence>
<accession>A0A151IS70</accession>
<keyword evidence="2" id="KW-1185">Reference proteome</keyword>
<evidence type="ECO:0000313" key="1">
    <source>
        <dbReference type="EMBL" id="KYN09527.1"/>
    </source>
</evidence>
<sequence length="58" mass="6614">MLSICISFGVCRGALKADFHNNTREDGELIVLQSLEQRFAPNVERGWACEREQPFVCK</sequence>
<organism evidence="1 2">
    <name type="scientific">Trachymyrmex cornetzi</name>
    <dbReference type="NCBI Taxonomy" id="471704"/>
    <lineage>
        <taxon>Eukaryota</taxon>
        <taxon>Metazoa</taxon>
        <taxon>Ecdysozoa</taxon>
        <taxon>Arthropoda</taxon>
        <taxon>Hexapoda</taxon>
        <taxon>Insecta</taxon>
        <taxon>Pterygota</taxon>
        <taxon>Neoptera</taxon>
        <taxon>Endopterygota</taxon>
        <taxon>Hymenoptera</taxon>
        <taxon>Apocrita</taxon>
        <taxon>Aculeata</taxon>
        <taxon>Formicoidea</taxon>
        <taxon>Formicidae</taxon>
        <taxon>Myrmicinae</taxon>
        <taxon>Trachymyrmex</taxon>
    </lineage>
</organism>